<keyword evidence="2" id="KW-1185">Reference proteome</keyword>
<dbReference type="AlphaFoldDB" id="A0A9P8ATW9"/>
<protein>
    <submittedName>
        <fullName evidence="1">Uncharacterized protein</fullName>
    </submittedName>
</protein>
<name>A0A9P8ATW9_9AGAR</name>
<dbReference type="GeneID" id="66108276"/>
<evidence type="ECO:0000313" key="2">
    <source>
        <dbReference type="Proteomes" id="UP000812287"/>
    </source>
</evidence>
<gene>
    <name evidence="1" type="ORF">BT62DRAFT_930672</name>
</gene>
<evidence type="ECO:0000313" key="1">
    <source>
        <dbReference type="EMBL" id="KAG7447650.1"/>
    </source>
</evidence>
<reference evidence="1" key="1">
    <citation type="submission" date="2020-11" db="EMBL/GenBank/DDBJ databases">
        <title>Adaptations for nitrogen fixation in a non-lichenized fungal sporocarp promotes dispersal by wood-feeding termites.</title>
        <authorList>
            <consortium name="DOE Joint Genome Institute"/>
            <person name="Koch R.A."/>
            <person name="Yoon G."/>
            <person name="Arayal U."/>
            <person name="Lail K."/>
            <person name="Amirebrahimi M."/>
            <person name="Labutti K."/>
            <person name="Lipzen A."/>
            <person name="Riley R."/>
            <person name="Barry K."/>
            <person name="Henrissat B."/>
            <person name="Grigoriev I.V."/>
            <person name="Herr J.R."/>
            <person name="Aime M.C."/>
        </authorList>
    </citation>
    <scope>NUCLEOTIDE SEQUENCE</scope>
    <source>
        <strain evidence="1">MCA 3950</strain>
    </source>
</reference>
<sequence length="90" mass="10029">MQYHGQKQRNGYGTFDESVQNHRLDCRGKGRLLSTSIIEPGGPAAGKVHEYLVRIEVDYCVLRPEKLSGQELRTVTTQISARTSPSLPCV</sequence>
<dbReference type="OrthoDB" id="419598at2759"/>
<dbReference type="Proteomes" id="UP000812287">
    <property type="component" value="Unassembled WGS sequence"/>
</dbReference>
<comment type="caution">
    <text evidence="1">The sequence shown here is derived from an EMBL/GenBank/DDBJ whole genome shotgun (WGS) entry which is preliminary data.</text>
</comment>
<dbReference type="EMBL" id="MU250531">
    <property type="protein sequence ID" value="KAG7447650.1"/>
    <property type="molecule type" value="Genomic_DNA"/>
</dbReference>
<organism evidence="1 2">
    <name type="scientific">Guyanagaster necrorhizus</name>
    <dbReference type="NCBI Taxonomy" id="856835"/>
    <lineage>
        <taxon>Eukaryota</taxon>
        <taxon>Fungi</taxon>
        <taxon>Dikarya</taxon>
        <taxon>Basidiomycota</taxon>
        <taxon>Agaricomycotina</taxon>
        <taxon>Agaricomycetes</taxon>
        <taxon>Agaricomycetidae</taxon>
        <taxon>Agaricales</taxon>
        <taxon>Marasmiineae</taxon>
        <taxon>Physalacriaceae</taxon>
        <taxon>Guyanagaster</taxon>
    </lineage>
</organism>
<proteinExistence type="predicted"/>
<dbReference type="RefSeq" id="XP_043041150.1">
    <property type="nucleotide sequence ID" value="XM_043185979.1"/>
</dbReference>
<accession>A0A9P8ATW9</accession>